<organism evidence="1">
    <name type="scientific">Streptomyces sp. CMC78</name>
    <dbReference type="NCBI Taxonomy" id="3231512"/>
    <lineage>
        <taxon>Bacteria</taxon>
        <taxon>Bacillati</taxon>
        <taxon>Actinomycetota</taxon>
        <taxon>Actinomycetes</taxon>
        <taxon>Kitasatosporales</taxon>
        <taxon>Streptomycetaceae</taxon>
        <taxon>Streptomyces</taxon>
    </lineage>
</organism>
<name>A0AB33K657_9ACTN</name>
<evidence type="ECO:0000313" key="1">
    <source>
        <dbReference type="EMBL" id="BFP50653.1"/>
    </source>
</evidence>
<dbReference type="RefSeq" id="WP_408053259.1">
    <property type="nucleotide sequence ID" value="NZ_AP035884.1"/>
</dbReference>
<dbReference type="AlphaFoldDB" id="A0AB33K657"/>
<sequence>MGSGGYKISGSAVINTREVTAEKVGLIVMDVVAAGHDVDVEPEASKQNEGMLTAMIRIHLSGDSSLELLRDLKQKYRDYL</sequence>
<protein>
    <submittedName>
        <fullName evidence="1">Uncharacterized protein</fullName>
    </submittedName>
</protein>
<dbReference type="EMBL" id="AP035884">
    <property type="protein sequence ID" value="BFP50653.1"/>
    <property type="molecule type" value="Genomic_DNA"/>
</dbReference>
<accession>A0AB33K657</accession>
<dbReference type="KEGG" id="stcm:SCMC78_04600"/>
<proteinExistence type="predicted"/>
<reference evidence="1" key="1">
    <citation type="submission" date="2024-07" db="EMBL/GenBank/DDBJ databases">
        <title>Complete genome sequences of cellulolytic bacteria, Kitasatospora sp. CMC57 and Streptomyces sp. CMC78, isolated from Japanese agricultural soil.</title>
        <authorList>
            <person name="Hashimoto T."/>
            <person name="Ito M."/>
            <person name="Iwamoto M."/>
            <person name="Fukahori D."/>
            <person name="Shoda T."/>
            <person name="Sakoda M."/>
            <person name="Morohoshi T."/>
            <person name="Mitsuboshi M."/>
            <person name="Nishizawa T."/>
        </authorList>
    </citation>
    <scope>NUCLEOTIDE SEQUENCE</scope>
    <source>
        <strain evidence="1">CMC78</strain>
    </source>
</reference>
<gene>
    <name evidence="1" type="ORF">SCMC78_04600</name>
</gene>